<dbReference type="GO" id="GO:0000287">
    <property type="term" value="F:magnesium ion binding"/>
    <property type="evidence" value="ECO:0007669"/>
    <property type="project" value="UniProtKB-UniRule"/>
</dbReference>
<evidence type="ECO:0000256" key="3">
    <source>
        <dbReference type="ARBA" id="ARBA00022723"/>
    </source>
</evidence>
<dbReference type="Gene3D" id="3.90.170.10">
    <property type="entry name" value="Adenylosuccinate Synthetase, subunit A, domain 3"/>
    <property type="match status" value="1"/>
</dbReference>
<comment type="subunit">
    <text evidence="1 8">Homodimer.</text>
</comment>
<feature type="binding site" evidence="8">
    <location>
        <position position="19"/>
    </location>
    <ligand>
        <name>Mg(2+)</name>
        <dbReference type="ChEBI" id="CHEBI:18420"/>
    </ligand>
</feature>
<dbReference type="SMART" id="SM00788">
    <property type="entry name" value="Adenylsucc_synt"/>
    <property type="match status" value="1"/>
</dbReference>
<protein>
    <recommendedName>
        <fullName evidence="8 10">Adenylosuccinate synthetase</fullName>
        <shortName evidence="8">AMPSase</shortName>
        <shortName evidence="8">AdSS</shortName>
        <ecNumber evidence="8 10">6.3.4.4</ecNumber>
    </recommendedName>
    <alternativeName>
        <fullName evidence="8">IMP--aspartate ligase</fullName>
    </alternativeName>
</protein>
<evidence type="ECO:0000256" key="7">
    <source>
        <dbReference type="ARBA" id="ARBA00023134"/>
    </source>
</evidence>
<comment type="subcellular location">
    <subcellularLocation>
        <location evidence="8">Cytoplasm</location>
    </subcellularLocation>
</comment>
<feature type="binding site" description="in other chain" evidence="8">
    <location>
        <begin position="19"/>
        <end position="22"/>
    </location>
    <ligand>
        <name>IMP</name>
        <dbReference type="ChEBI" id="CHEBI:58053"/>
        <note>ligand shared between dimeric partners</note>
    </ligand>
</feature>
<keyword evidence="3 8" id="KW-0479">Metal-binding</keyword>
<sequence>MLAAQKQGNIVVIGTQWGDEGKGKIIDWLSETTQGVVRFQGGHNAGHTLIINGHKTVLRLIPSGIMHAGLPCFIGNGVVLSPEALFKEIGELEAAGVDVCSRLFISDACTLILPYHIALDQAREAKRGDAKIGTTGRGIGPAYEDKVARRALRVQDLFKPTQFAAKLQETLEYHNFVLTQYLGAPAVDYQQTLDESLAYAERLRPMVADVSAKLFEIQANGGRLLFEGAQGTLLDVDHGTYPFVTSSNCVAGAAAAGAGVGANRLPYVLGITKAYCTRVGAGPFPTELYNAEGMNDANGKHMADVGKEYGSVTGRARRCGWFDAAALKRSIQTNGVSGLSMMKLDVLDGLPEVKLCVGYMVNGVRHDLLPRGADEVSECEPIYETFAGWTDSTFGVTQWDKLPAAAQAYLNRIEEVCGVPIAIVSTGPDRVHTIHKA</sequence>
<accession>A0A8J3CHS5</accession>
<dbReference type="PANTHER" id="PTHR11846:SF0">
    <property type="entry name" value="ADENYLOSUCCINATE SYNTHETASE"/>
    <property type="match status" value="1"/>
</dbReference>
<evidence type="ECO:0000256" key="9">
    <source>
        <dbReference type="PROSITE-ProRule" id="PRU10134"/>
    </source>
</evidence>
<keyword evidence="5 8" id="KW-0658">Purine biosynthesis</keyword>
<keyword evidence="2 8" id="KW-0436">Ligase</keyword>
<feature type="active site" evidence="9">
    <location>
        <position position="146"/>
    </location>
</feature>
<dbReference type="FunFam" id="1.10.300.10:FF:000001">
    <property type="entry name" value="Adenylosuccinate synthetase"/>
    <property type="match status" value="1"/>
</dbReference>
<keyword evidence="7 8" id="KW-0342">GTP-binding</keyword>
<dbReference type="EC" id="6.3.4.4" evidence="8 10"/>
<dbReference type="PROSITE" id="PS00513">
    <property type="entry name" value="ADENYLOSUCCIN_SYN_2"/>
    <property type="match status" value="1"/>
</dbReference>
<feature type="binding site" evidence="8">
    <location>
        <begin position="46"/>
        <end position="48"/>
    </location>
    <ligand>
        <name>GTP</name>
        <dbReference type="ChEBI" id="CHEBI:37565"/>
    </ligand>
</feature>
<dbReference type="UniPathway" id="UPA00075">
    <property type="reaction ID" value="UER00335"/>
</dbReference>
<proteinExistence type="inferred from homology"/>
<feature type="binding site" evidence="8">
    <location>
        <position position="149"/>
    </location>
    <ligand>
        <name>IMP</name>
        <dbReference type="ChEBI" id="CHEBI:58053"/>
        <note>ligand shared between dimeric partners</note>
    </ligand>
</feature>
<comment type="cofactor">
    <cofactor evidence="8">
        <name>Mg(2+)</name>
        <dbReference type="ChEBI" id="CHEBI:18420"/>
    </cofactor>
    <text evidence="8">Binds 1 Mg(2+) ion per subunit.</text>
</comment>
<dbReference type="InterPro" id="IPR018220">
    <property type="entry name" value="Adenylosuccin_syn_GTP-bd"/>
</dbReference>
<dbReference type="PANTHER" id="PTHR11846">
    <property type="entry name" value="ADENYLOSUCCINATE SYNTHETASE"/>
    <property type="match status" value="1"/>
</dbReference>
<dbReference type="InterPro" id="IPR001114">
    <property type="entry name" value="Adenylosuccinate_synthetase"/>
</dbReference>
<feature type="binding site" description="in other chain" evidence="8">
    <location>
        <position position="245"/>
    </location>
    <ligand>
        <name>IMP</name>
        <dbReference type="ChEBI" id="CHEBI:58053"/>
        <note>ligand shared between dimeric partners</note>
    </ligand>
</feature>
<feature type="active site" description="Proton donor" evidence="8">
    <location>
        <position position="47"/>
    </location>
</feature>
<dbReference type="Pfam" id="PF00709">
    <property type="entry name" value="Adenylsucc_synt"/>
    <property type="match status" value="1"/>
</dbReference>
<dbReference type="GO" id="GO:0046040">
    <property type="term" value="P:IMP metabolic process"/>
    <property type="evidence" value="ECO:0007669"/>
    <property type="project" value="TreeGrafter"/>
</dbReference>
<comment type="similarity">
    <text evidence="8 10">Belongs to the adenylosuccinate synthetase family.</text>
</comment>
<comment type="catalytic activity">
    <reaction evidence="8 10">
        <text>IMP + L-aspartate + GTP = N(6)-(1,2-dicarboxyethyl)-AMP + GDP + phosphate + 2 H(+)</text>
        <dbReference type="Rhea" id="RHEA:15753"/>
        <dbReference type="ChEBI" id="CHEBI:15378"/>
        <dbReference type="ChEBI" id="CHEBI:29991"/>
        <dbReference type="ChEBI" id="CHEBI:37565"/>
        <dbReference type="ChEBI" id="CHEBI:43474"/>
        <dbReference type="ChEBI" id="CHEBI:57567"/>
        <dbReference type="ChEBI" id="CHEBI:58053"/>
        <dbReference type="ChEBI" id="CHEBI:58189"/>
        <dbReference type="EC" id="6.3.4.4"/>
    </reaction>
</comment>
<dbReference type="GO" id="GO:0005525">
    <property type="term" value="F:GTP binding"/>
    <property type="evidence" value="ECO:0007669"/>
    <property type="project" value="UniProtKB-UniRule"/>
</dbReference>
<organism evidence="11 12">
    <name type="scientific">Formosimonas limnophila</name>
    <dbReference type="NCBI Taxonomy" id="1384487"/>
    <lineage>
        <taxon>Bacteria</taxon>
        <taxon>Pseudomonadati</taxon>
        <taxon>Pseudomonadota</taxon>
        <taxon>Betaproteobacteria</taxon>
        <taxon>Burkholderiales</taxon>
        <taxon>Burkholderiaceae</taxon>
        <taxon>Formosimonas</taxon>
    </lineage>
</organism>
<dbReference type="EMBL" id="BMZG01000006">
    <property type="protein sequence ID" value="GHA73956.1"/>
    <property type="molecule type" value="Genomic_DNA"/>
</dbReference>
<dbReference type="NCBIfam" id="NF002223">
    <property type="entry name" value="PRK01117.1"/>
    <property type="match status" value="1"/>
</dbReference>
<feature type="binding site" description="in other chain" evidence="8">
    <location>
        <position position="315"/>
    </location>
    <ligand>
        <name>IMP</name>
        <dbReference type="ChEBI" id="CHEBI:58053"/>
        <note>ligand shared between dimeric partners</note>
    </ligand>
</feature>
<dbReference type="CDD" id="cd03108">
    <property type="entry name" value="AdSS"/>
    <property type="match status" value="1"/>
</dbReference>
<dbReference type="NCBIfam" id="TIGR00184">
    <property type="entry name" value="purA"/>
    <property type="match status" value="1"/>
</dbReference>
<keyword evidence="6 8" id="KW-0460">Magnesium</keyword>
<dbReference type="GO" id="GO:0004019">
    <property type="term" value="F:adenylosuccinate synthase activity"/>
    <property type="evidence" value="ECO:0007669"/>
    <property type="project" value="UniProtKB-UniRule"/>
</dbReference>
<feature type="binding site" description="in other chain" evidence="8">
    <location>
        <position position="135"/>
    </location>
    <ligand>
        <name>IMP</name>
        <dbReference type="ChEBI" id="CHEBI:58053"/>
        <note>ligand shared between dimeric partners</note>
    </ligand>
</feature>
<evidence type="ECO:0000256" key="8">
    <source>
        <dbReference type="HAMAP-Rule" id="MF_00011"/>
    </source>
</evidence>
<dbReference type="GO" id="GO:0005737">
    <property type="term" value="C:cytoplasm"/>
    <property type="evidence" value="ECO:0007669"/>
    <property type="project" value="UniProtKB-SubCell"/>
</dbReference>
<feature type="binding site" evidence="8">
    <location>
        <position position="317"/>
    </location>
    <ligand>
        <name>GTP</name>
        <dbReference type="ChEBI" id="CHEBI:37565"/>
    </ligand>
</feature>
<comment type="caution">
    <text evidence="11">The sequence shown here is derived from an EMBL/GenBank/DDBJ whole genome shotgun (WGS) entry which is preliminary data.</text>
</comment>
<feature type="binding site" evidence="8">
    <location>
        <begin position="343"/>
        <end position="345"/>
    </location>
    <ligand>
        <name>GTP</name>
        <dbReference type="ChEBI" id="CHEBI:37565"/>
    </ligand>
</feature>
<gene>
    <name evidence="8 11" type="primary">purA</name>
    <name evidence="11" type="ORF">GCM10009007_13900</name>
</gene>
<comment type="function">
    <text evidence="8">Plays an important role in the de novo pathway of purine nucleotide biosynthesis. Catalyzes the first committed step in the biosynthesis of AMP from IMP.</text>
</comment>
<name>A0A8J3CHS5_9BURK</name>
<feature type="binding site" evidence="8">
    <location>
        <position position="46"/>
    </location>
    <ligand>
        <name>Mg(2+)</name>
        <dbReference type="ChEBI" id="CHEBI:18420"/>
    </ligand>
</feature>
<feature type="binding site" evidence="8">
    <location>
        <begin position="311"/>
        <end position="317"/>
    </location>
    <ligand>
        <name>substrate</name>
    </ligand>
</feature>
<evidence type="ECO:0000256" key="6">
    <source>
        <dbReference type="ARBA" id="ARBA00022842"/>
    </source>
</evidence>
<keyword evidence="12" id="KW-1185">Reference proteome</keyword>
<dbReference type="InterPro" id="IPR042109">
    <property type="entry name" value="Adenylosuccinate_synth_dom1"/>
</dbReference>
<evidence type="ECO:0000256" key="4">
    <source>
        <dbReference type="ARBA" id="ARBA00022741"/>
    </source>
</evidence>
<keyword evidence="8" id="KW-0963">Cytoplasm</keyword>
<dbReference type="AlphaFoldDB" id="A0A8J3CHS5"/>
<reference evidence="11" key="1">
    <citation type="journal article" date="2014" name="Int. J. Syst. Evol. Microbiol.">
        <title>Complete genome sequence of Corynebacterium casei LMG S-19264T (=DSM 44701T), isolated from a smear-ripened cheese.</title>
        <authorList>
            <consortium name="US DOE Joint Genome Institute (JGI-PGF)"/>
            <person name="Walter F."/>
            <person name="Albersmeier A."/>
            <person name="Kalinowski J."/>
            <person name="Ruckert C."/>
        </authorList>
    </citation>
    <scope>NUCLEOTIDE SEQUENCE</scope>
    <source>
        <strain evidence="11">KCTC 32501</strain>
    </source>
</reference>
<dbReference type="InterPro" id="IPR042110">
    <property type="entry name" value="Adenylosuccinate_synth_dom2"/>
</dbReference>
<dbReference type="Proteomes" id="UP000614287">
    <property type="component" value="Unassembled WGS sequence"/>
</dbReference>
<dbReference type="InterPro" id="IPR033128">
    <property type="entry name" value="Adenylosuccin_syn_Lys_AS"/>
</dbReference>
<feature type="binding site" description="in other chain" evidence="8">
    <location>
        <begin position="44"/>
        <end position="47"/>
    </location>
    <ligand>
        <name>IMP</name>
        <dbReference type="ChEBI" id="CHEBI:58053"/>
        <note>ligand shared between dimeric partners</note>
    </ligand>
</feature>
<dbReference type="HAMAP" id="MF_00011">
    <property type="entry name" value="Adenylosucc_synth"/>
    <property type="match status" value="1"/>
</dbReference>
<feature type="active site" description="Proton acceptor" evidence="8">
    <location>
        <position position="19"/>
    </location>
</feature>
<evidence type="ECO:0000313" key="11">
    <source>
        <dbReference type="EMBL" id="GHA73956.1"/>
    </source>
</evidence>
<dbReference type="InterPro" id="IPR027417">
    <property type="entry name" value="P-loop_NTPase"/>
</dbReference>
<comment type="pathway">
    <text evidence="8 10">Purine metabolism; AMP biosynthesis via de novo pathway; AMP from IMP: step 1/2.</text>
</comment>
<evidence type="ECO:0000256" key="10">
    <source>
        <dbReference type="RuleBase" id="RU000520"/>
    </source>
</evidence>
<evidence type="ECO:0000256" key="2">
    <source>
        <dbReference type="ARBA" id="ARBA00022598"/>
    </source>
</evidence>
<evidence type="ECO:0000256" key="1">
    <source>
        <dbReference type="ARBA" id="ARBA00011738"/>
    </source>
</evidence>
<dbReference type="PROSITE" id="PS01266">
    <property type="entry name" value="ADENYLOSUCCIN_SYN_1"/>
    <property type="match status" value="1"/>
</dbReference>
<dbReference type="RefSeq" id="WP_189493215.1">
    <property type="nucleotide sequence ID" value="NZ_BMZG01000006.1"/>
</dbReference>
<reference evidence="11" key="2">
    <citation type="submission" date="2020-09" db="EMBL/GenBank/DDBJ databases">
        <authorList>
            <person name="Sun Q."/>
            <person name="Kim S."/>
        </authorList>
    </citation>
    <scope>NUCLEOTIDE SEQUENCE</scope>
    <source>
        <strain evidence="11">KCTC 32501</strain>
    </source>
</reference>
<feature type="binding site" evidence="8">
    <location>
        <begin position="18"/>
        <end position="24"/>
    </location>
    <ligand>
        <name>GTP</name>
        <dbReference type="ChEBI" id="CHEBI:37565"/>
    </ligand>
</feature>
<dbReference type="InterPro" id="IPR042111">
    <property type="entry name" value="Adenylosuccinate_synth_dom3"/>
</dbReference>
<evidence type="ECO:0000256" key="5">
    <source>
        <dbReference type="ARBA" id="ARBA00022755"/>
    </source>
</evidence>
<dbReference type="GO" id="GO:0044208">
    <property type="term" value="P:'de novo' AMP biosynthetic process"/>
    <property type="evidence" value="ECO:0007669"/>
    <property type="project" value="UniProtKB-UniRule"/>
</dbReference>
<dbReference type="SUPFAM" id="SSF52540">
    <property type="entry name" value="P-loop containing nucleoside triphosphate hydrolases"/>
    <property type="match status" value="1"/>
</dbReference>
<feature type="binding site" description="in other chain" evidence="8">
    <location>
        <position position="230"/>
    </location>
    <ligand>
        <name>IMP</name>
        <dbReference type="ChEBI" id="CHEBI:58053"/>
        <note>ligand shared between dimeric partners</note>
    </ligand>
</feature>
<dbReference type="Gene3D" id="1.10.300.10">
    <property type="entry name" value="Adenylosuccinate Synthetase, subunit A, domain 2"/>
    <property type="match status" value="1"/>
</dbReference>
<evidence type="ECO:0000313" key="12">
    <source>
        <dbReference type="Proteomes" id="UP000614287"/>
    </source>
</evidence>
<dbReference type="FunFam" id="3.90.170.10:FF:000001">
    <property type="entry name" value="Adenylosuccinate synthetase"/>
    <property type="match status" value="1"/>
</dbReference>
<feature type="binding site" evidence="8">
    <location>
        <begin position="425"/>
        <end position="427"/>
    </location>
    <ligand>
        <name>GTP</name>
        <dbReference type="ChEBI" id="CHEBI:37565"/>
    </ligand>
</feature>
<dbReference type="Gene3D" id="3.40.440.10">
    <property type="entry name" value="Adenylosuccinate Synthetase, subunit A, domain 1"/>
    <property type="match status" value="1"/>
</dbReference>
<keyword evidence="4 8" id="KW-0547">Nucleotide-binding</keyword>